<dbReference type="SUPFAM" id="SSF47413">
    <property type="entry name" value="lambda repressor-like DNA-binding domains"/>
    <property type="match status" value="2"/>
</dbReference>
<proteinExistence type="predicted"/>
<evidence type="ECO:0000256" key="2">
    <source>
        <dbReference type="SAM" id="MobiDB-lite"/>
    </source>
</evidence>
<reference evidence="5" key="1">
    <citation type="submission" date="2010-04" db="EMBL/GenBank/DDBJ databases">
        <title>Complete genome sequence of Nitrosococcus halophilus Nc4, a salt-adapted, aerobic obligate ammonia-oxidizing sulfur purple bacterium.</title>
        <authorList>
            <consortium name="US DOE Joint Genome Institute"/>
            <person name="Campbell M.A."/>
            <person name="Malfatti S.A."/>
            <person name="Chain P.S.G."/>
            <person name="Heidelberg J.F."/>
            <person name="Ward B.B."/>
            <person name="Klotz M.G."/>
        </authorList>
    </citation>
    <scope>NUCLEOTIDE SEQUENCE [LARGE SCALE GENOMIC DNA]</scope>
    <source>
        <strain evidence="5">Nc4</strain>
    </source>
</reference>
<feature type="domain" description="HTH cro/C1-type" evidence="3">
    <location>
        <begin position="7"/>
        <end position="60"/>
    </location>
</feature>
<dbReference type="InterPro" id="IPR010982">
    <property type="entry name" value="Lambda_DNA-bd_dom_sf"/>
</dbReference>
<evidence type="ECO:0000256" key="1">
    <source>
        <dbReference type="ARBA" id="ARBA00023125"/>
    </source>
</evidence>
<name>D5BYD9_NITHN</name>
<dbReference type="eggNOG" id="COG1476">
    <property type="taxonomic scope" value="Bacteria"/>
</dbReference>
<dbReference type="SMART" id="SM00530">
    <property type="entry name" value="HTH_XRE"/>
    <property type="match status" value="2"/>
</dbReference>
<dbReference type="HOGENOM" id="CLU_1097673_0_0_6"/>
<sequence length="253" mass="28813">MNLGERLKKARLEANMTQRQLAETSGVKQQMISKLEVGRASETSDIVSLAKALGVRSEWLDSGEEPMRLGEYIADTVKRLREEQGWSQSELARRVKVKPQNIQQLEDGTVKQPRYLMELARVFGVTVEELSSGGPRSKKEETPEYVLRLSRLIASASPEKIRAIESIIDAPPEKVQAILTLLGVKEEAIYPLPHKERRSGRDRRQNVHEVDFERRSGLDRRDDEAVIMEPGESLADFLARQEKEKNKKKDKEP</sequence>
<feature type="compositionally biased region" description="Basic and acidic residues" evidence="2">
    <location>
        <begin position="202"/>
        <end position="224"/>
    </location>
</feature>
<dbReference type="Pfam" id="PF01381">
    <property type="entry name" value="HTH_3"/>
    <property type="match status" value="2"/>
</dbReference>
<evidence type="ECO:0000313" key="5">
    <source>
        <dbReference type="Proteomes" id="UP000001844"/>
    </source>
</evidence>
<accession>D5BYD9</accession>
<dbReference type="STRING" id="472759.Nhal_0949"/>
<feature type="region of interest" description="Disordered" evidence="2">
    <location>
        <begin position="193"/>
        <end position="253"/>
    </location>
</feature>
<organism evidence="4 5">
    <name type="scientific">Nitrosococcus halophilus (strain Nc4)</name>
    <dbReference type="NCBI Taxonomy" id="472759"/>
    <lineage>
        <taxon>Bacteria</taxon>
        <taxon>Pseudomonadati</taxon>
        <taxon>Pseudomonadota</taxon>
        <taxon>Gammaproteobacteria</taxon>
        <taxon>Chromatiales</taxon>
        <taxon>Chromatiaceae</taxon>
        <taxon>Nitrosococcus</taxon>
    </lineage>
</organism>
<feature type="domain" description="HTH cro/C1-type" evidence="3">
    <location>
        <begin position="77"/>
        <end position="130"/>
    </location>
</feature>
<dbReference type="PANTHER" id="PTHR46558:SF4">
    <property type="entry name" value="DNA-BIDING PHAGE PROTEIN"/>
    <property type="match status" value="1"/>
</dbReference>
<dbReference type="Gene3D" id="1.10.260.40">
    <property type="entry name" value="lambda repressor-like DNA-binding domains"/>
    <property type="match status" value="2"/>
</dbReference>
<dbReference type="PROSITE" id="PS50943">
    <property type="entry name" value="HTH_CROC1"/>
    <property type="match status" value="2"/>
</dbReference>
<dbReference type="eggNOG" id="COG1396">
    <property type="taxonomic scope" value="Bacteria"/>
</dbReference>
<dbReference type="InterPro" id="IPR001387">
    <property type="entry name" value="Cro/C1-type_HTH"/>
</dbReference>
<evidence type="ECO:0000313" key="4">
    <source>
        <dbReference type="EMBL" id="ADE14122.1"/>
    </source>
</evidence>
<dbReference type="CDD" id="cd00093">
    <property type="entry name" value="HTH_XRE"/>
    <property type="match status" value="2"/>
</dbReference>
<feature type="compositionally biased region" description="Basic and acidic residues" evidence="2">
    <location>
        <begin position="239"/>
        <end position="253"/>
    </location>
</feature>
<dbReference type="GO" id="GO:0003677">
    <property type="term" value="F:DNA binding"/>
    <property type="evidence" value="ECO:0007669"/>
    <property type="project" value="UniProtKB-KW"/>
</dbReference>
<dbReference type="AlphaFoldDB" id="D5BYD9"/>
<keyword evidence="1" id="KW-0238">DNA-binding</keyword>
<keyword evidence="5" id="KW-1185">Reference proteome</keyword>
<protein>
    <submittedName>
        <fullName evidence="4">Helix-turn-helix domain protein</fullName>
    </submittedName>
</protein>
<evidence type="ECO:0000259" key="3">
    <source>
        <dbReference type="PROSITE" id="PS50943"/>
    </source>
</evidence>
<dbReference type="KEGG" id="nhl:Nhal_0949"/>
<dbReference type="PANTHER" id="PTHR46558">
    <property type="entry name" value="TRACRIPTIONAL REGULATORY PROTEIN-RELATED-RELATED"/>
    <property type="match status" value="1"/>
</dbReference>
<dbReference type="Proteomes" id="UP000001844">
    <property type="component" value="Chromosome"/>
</dbReference>
<gene>
    <name evidence="4" type="ordered locus">Nhal_0949</name>
</gene>
<dbReference type="EMBL" id="CP001798">
    <property type="protein sequence ID" value="ADE14122.1"/>
    <property type="molecule type" value="Genomic_DNA"/>
</dbReference>